<evidence type="ECO:0000259" key="1">
    <source>
        <dbReference type="SMART" id="SM01058"/>
    </source>
</evidence>
<accession>A0ABM8I770</accession>
<proteinExistence type="predicted"/>
<reference evidence="3" key="1">
    <citation type="journal article" date="2023" name="Int. J. Syst. Evol. Microbiol.">
        <title>Claveliimonas bilis gen. nov., sp. nov., deoxycholic acid-producing bacteria isolated from human faeces, and reclassification of Sellimonas monacensis Zenner et al. 2021 as Claveliimonas monacensis comb. nov.</title>
        <authorList>
            <person name="Hisatomi A."/>
            <person name="Kastawa N.W.E.P.G."/>
            <person name="Song I."/>
            <person name="Ohkuma M."/>
            <person name="Fukiya S."/>
            <person name="Sakamoto M."/>
        </authorList>
    </citation>
    <scope>NUCLEOTIDE SEQUENCE [LARGE SCALE GENOMIC DNA]</scope>
    <source>
        <strain evidence="3">12BBH14</strain>
    </source>
</reference>
<evidence type="ECO:0000313" key="2">
    <source>
        <dbReference type="EMBL" id="BDZ78326.1"/>
    </source>
</evidence>
<sequence>MFETGAYIICGQHGVCRVESIGPIRLSEASAGKDYYTLAPLYSKGGVIYVPADSEKIIMRYVLSKEEAKKLIGEIKDIDMLGITNERQREEIMKKALRTCDVRQWVRVIKTVYERKQKRQAQGKKVTAGDERCLHAARENLYGELAVSLGIEKNDVERYIMEKMEDKITG</sequence>
<feature type="domain" description="CarD-like/TRCF RNAP-interacting" evidence="1">
    <location>
        <begin position="1"/>
        <end position="113"/>
    </location>
</feature>
<protein>
    <recommendedName>
        <fullName evidence="1">CarD-like/TRCF RNAP-interacting domain-containing protein</fullName>
    </recommendedName>
</protein>
<dbReference type="Proteomes" id="UP001305815">
    <property type="component" value="Chromosome"/>
</dbReference>
<name>A0ABM8I770_9FIRM</name>
<organism evidence="2 3">
    <name type="scientific">Claveliimonas bilis</name>
    <dbReference type="NCBI Taxonomy" id="3028070"/>
    <lineage>
        <taxon>Bacteria</taxon>
        <taxon>Bacillati</taxon>
        <taxon>Bacillota</taxon>
        <taxon>Clostridia</taxon>
        <taxon>Lachnospirales</taxon>
        <taxon>Lachnospiraceae</taxon>
        <taxon>Claveliimonas</taxon>
    </lineage>
</organism>
<dbReference type="Pfam" id="PF02559">
    <property type="entry name" value="CarD_TRCF_RID"/>
    <property type="match status" value="1"/>
</dbReference>
<dbReference type="InterPro" id="IPR048792">
    <property type="entry name" value="CarD_C"/>
</dbReference>
<dbReference type="RefSeq" id="WP_230105347.1">
    <property type="nucleotide sequence ID" value="NZ_AP024845.1"/>
</dbReference>
<dbReference type="SMART" id="SM01058">
    <property type="entry name" value="CarD_TRCF"/>
    <property type="match status" value="1"/>
</dbReference>
<evidence type="ECO:0000313" key="3">
    <source>
        <dbReference type="Proteomes" id="UP001305815"/>
    </source>
</evidence>
<dbReference type="Pfam" id="PF21095">
    <property type="entry name" value="CarD_C"/>
    <property type="match status" value="1"/>
</dbReference>
<dbReference type="EMBL" id="AP027742">
    <property type="protein sequence ID" value="BDZ78326.1"/>
    <property type="molecule type" value="Genomic_DNA"/>
</dbReference>
<dbReference type="InterPro" id="IPR003711">
    <property type="entry name" value="CarD-like/TRCF_RID"/>
</dbReference>
<keyword evidence="3" id="KW-1185">Reference proteome</keyword>
<gene>
    <name evidence="2" type="ORF">Lac1_25090</name>
</gene>